<dbReference type="EMBL" id="MZGX01000002">
    <property type="protein sequence ID" value="OPX45939.1"/>
    <property type="molecule type" value="Genomic_DNA"/>
</dbReference>
<evidence type="ECO:0000313" key="14">
    <source>
        <dbReference type="EMBL" id="OPX45939.1"/>
    </source>
</evidence>
<dbReference type="PROSITE" id="PS51462">
    <property type="entry name" value="NUDIX"/>
    <property type="match status" value="1"/>
</dbReference>
<evidence type="ECO:0000256" key="12">
    <source>
        <dbReference type="RuleBase" id="RU003476"/>
    </source>
</evidence>
<feature type="domain" description="Nudix hydrolase" evidence="13">
    <location>
        <begin position="2"/>
        <end position="131"/>
    </location>
</feature>
<keyword evidence="3" id="KW-0515">Mutator protein</keyword>
<evidence type="ECO:0000256" key="10">
    <source>
        <dbReference type="ARBA" id="ARBA00035861"/>
    </source>
</evidence>
<organism evidence="14 15">
    <name type="scientific">Ruminiclostridium hungatei</name>
    <name type="common">Clostridium hungatei</name>
    <dbReference type="NCBI Taxonomy" id="48256"/>
    <lineage>
        <taxon>Bacteria</taxon>
        <taxon>Bacillati</taxon>
        <taxon>Bacillota</taxon>
        <taxon>Clostridia</taxon>
        <taxon>Eubacteriales</taxon>
        <taxon>Oscillospiraceae</taxon>
        <taxon>Ruminiclostridium</taxon>
    </lineage>
</organism>
<keyword evidence="9" id="KW-0234">DNA repair</keyword>
<evidence type="ECO:0000259" key="13">
    <source>
        <dbReference type="PROSITE" id="PS51462"/>
    </source>
</evidence>
<evidence type="ECO:0000256" key="6">
    <source>
        <dbReference type="ARBA" id="ARBA00022763"/>
    </source>
</evidence>
<evidence type="ECO:0000256" key="2">
    <source>
        <dbReference type="ARBA" id="ARBA00005582"/>
    </source>
</evidence>
<keyword evidence="4" id="KW-0235">DNA replication</keyword>
<accession>A0A1V4SPY1</accession>
<dbReference type="InterPro" id="IPR020476">
    <property type="entry name" value="Nudix_hydrolase"/>
</dbReference>
<dbReference type="PRINTS" id="PR00502">
    <property type="entry name" value="NUDIXFAMILY"/>
</dbReference>
<dbReference type="SUPFAM" id="SSF55811">
    <property type="entry name" value="Nudix"/>
    <property type="match status" value="1"/>
</dbReference>
<evidence type="ECO:0000256" key="11">
    <source>
        <dbReference type="ARBA" id="ARBA00038905"/>
    </source>
</evidence>
<protein>
    <recommendedName>
        <fullName evidence="11">8-oxo-dGTP diphosphatase</fullName>
        <ecNumber evidence="11">3.6.1.55</ecNumber>
    </recommendedName>
</protein>
<dbReference type="AlphaFoldDB" id="A0A1V4SPY1"/>
<dbReference type="GO" id="GO:0006281">
    <property type="term" value="P:DNA repair"/>
    <property type="evidence" value="ECO:0007669"/>
    <property type="project" value="UniProtKB-KW"/>
</dbReference>
<evidence type="ECO:0000256" key="8">
    <source>
        <dbReference type="ARBA" id="ARBA00022842"/>
    </source>
</evidence>
<dbReference type="InterPro" id="IPR015797">
    <property type="entry name" value="NUDIX_hydrolase-like_dom_sf"/>
</dbReference>
<dbReference type="Proteomes" id="UP000191554">
    <property type="component" value="Unassembled WGS sequence"/>
</dbReference>
<comment type="caution">
    <text evidence="14">The sequence shown here is derived from an EMBL/GenBank/DDBJ whole genome shotgun (WGS) entry which is preliminary data.</text>
</comment>
<dbReference type="EC" id="3.6.1.55" evidence="11"/>
<dbReference type="PANTHER" id="PTHR47707">
    <property type="entry name" value="8-OXO-DGTP DIPHOSPHATASE"/>
    <property type="match status" value="1"/>
</dbReference>
<dbReference type="OrthoDB" id="9810648at2"/>
<keyword evidence="8" id="KW-0460">Magnesium</keyword>
<evidence type="ECO:0000256" key="7">
    <source>
        <dbReference type="ARBA" id="ARBA00022801"/>
    </source>
</evidence>
<evidence type="ECO:0000256" key="1">
    <source>
        <dbReference type="ARBA" id="ARBA00001946"/>
    </source>
</evidence>
<dbReference type="InterPro" id="IPR000086">
    <property type="entry name" value="NUDIX_hydrolase_dom"/>
</dbReference>
<dbReference type="GO" id="GO:0006260">
    <property type="term" value="P:DNA replication"/>
    <property type="evidence" value="ECO:0007669"/>
    <property type="project" value="UniProtKB-KW"/>
</dbReference>
<dbReference type="InterPro" id="IPR047127">
    <property type="entry name" value="MutT-like"/>
</dbReference>
<keyword evidence="6" id="KW-0227">DNA damage</keyword>
<keyword evidence="7 12" id="KW-0378">Hydrolase</keyword>
<evidence type="ECO:0000256" key="4">
    <source>
        <dbReference type="ARBA" id="ARBA00022705"/>
    </source>
</evidence>
<dbReference type="RefSeq" id="WP_080062902.1">
    <property type="nucleotide sequence ID" value="NZ_MZGX01000002.1"/>
</dbReference>
<sequence length="134" mass="15782">MSHLEVVAAIIINNDEILCMQRNRAKYDYVSFKYEFPGGKLEPGESREQALMRELSEEMDLDIIVTPKDFFMTVEHTYPDFSITMHSFICKMNNKTFTRREHISHTWLKPKELETIDWAAADLPIVKKLREVMP</sequence>
<dbReference type="STRING" id="48256.CLHUN_04140"/>
<evidence type="ECO:0000256" key="3">
    <source>
        <dbReference type="ARBA" id="ARBA00022457"/>
    </source>
</evidence>
<gene>
    <name evidence="14" type="primary">nudG</name>
    <name evidence="14" type="ORF">CLHUN_04140</name>
</gene>
<keyword evidence="5" id="KW-0479">Metal-binding</keyword>
<dbReference type="PROSITE" id="PS00893">
    <property type="entry name" value="NUDIX_BOX"/>
    <property type="match status" value="1"/>
</dbReference>
<dbReference type="GO" id="GO:0044716">
    <property type="term" value="F:8-oxo-GDP phosphatase activity"/>
    <property type="evidence" value="ECO:0007669"/>
    <property type="project" value="TreeGrafter"/>
</dbReference>
<name>A0A1V4SPY1_RUMHU</name>
<dbReference type="Gene3D" id="3.90.79.10">
    <property type="entry name" value="Nucleoside Triphosphate Pyrophosphohydrolase"/>
    <property type="match status" value="1"/>
</dbReference>
<comment type="catalytic activity">
    <reaction evidence="10">
        <text>8-oxo-dGTP + H2O = 8-oxo-dGMP + diphosphate + H(+)</text>
        <dbReference type="Rhea" id="RHEA:31575"/>
        <dbReference type="ChEBI" id="CHEBI:15377"/>
        <dbReference type="ChEBI" id="CHEBI:15378"/>
        <dbReference type="ChEBI" id="CHEBI:33019"/>
        <dbReference type="ChEBI" id="CHEBI:63224"/>
        <dbReference type="ChEBI" id="CHEBI:77896"/>
        <dbReference type="EC" id="3.6.1.55"/>
    </reaction>
</comment>
<dbReference type="GO" id="GO:0008413">
    <property type="term" value="F:8-oxo-7,8-dihydroguanosine triphosphate pyrophosphatase activity"/>
    <property type="evidence" value="ECO:0007669"/>
    <property type="project" value="TreeGrafter"/>
</dbReference>
<evidence type="ECO:0000256" key="9">
    <source>
        <dbReference type="ARBA" id="ARBA00023204"/>
    </source>
</evidence>
<dbReference type="Pfam" id="PF00293">
    <property type="entry name" value="NUDIX"/>
    <property type="match status" value="1"/>
</dbReference>
<keyword evidence="15" id="KW-1185">Reference proteome</keyword>
<dbReference type="GO" id="GO:0044715">
    <property type="term" value="F:8-oxo-dGDP phosphatase activity"/>
    <property type="evidence" value="ECO:0007669"/>
    <property type="project" value="TreeGrafter"/>
</dbReference>
<comment type="similarity">
    <text evidence="2 12">Belongs to the Nudix hydrolase family.</text>
</comment>
<proteinExistence type="inferred from homology"/>
<dbReference type="InterPro" id="IPR020084">
    <property type="entry name" value="NUDIX_hydrolase_CS"/>
</dbReference>
<dbReference type="GO" id="GO:0035539">
    <property type="term" value="F:8-oxo-7,8-dihydrodeoxyguanosine triphosphate pyrophosphatase activity"/>
    <property type="evidence" value="ECO:0007669"/>
    <property type="project" value="UniProtKB-EC"/>
</dbReference>
<dbReference type="PANTHER" id="PTHR47707:SF1">
    <property type="entry name" value="NUDIX HYDROLASE FAMILY PROTEIN"/>
    <property type="match status" value="1"/>
</dbReference>
<reference evidence="14 15" key="1">
    <citation type="submission" date="2017-03" db="EMBL/GenBank/DDBJ databases">
        <title>Genome sequence of Clostridium hungatei DSM 14427.</title>
        <authorList>
            <person name="Poehlein A."/>
            <person name="Daniel R."/>
        </authorList>
    </citation>
    <scope>NUCLEOTIDE SEQUENCE [LARGE SCALE GENOMIC DNA]</scope>
    <source>
        <strain evidence="14 15">DSM 14427</strain>
    </source>
</reference>
<dbReference type="GO" id="GO:0046872">
    <property type="term" value="F:metal ion binding"/>
    <property type="evidence" value="ECO:0007669"/>
    <property type="project" value="UniProtKB-KW"/>
</dbReference>
<comment type="cofactor">
    <cofactor evidence="1">
        <name>Mg(2+)</name>
        <dbReference type="ChEBI" id="CHEBI:18420"/>
    </cofactor>
</comment>
<evidence type="ECO:0000256" key="5">
    <source>
        <dbReference type="ARBA" id="ARBA00022723"/>
    </source>
</evidence>
<evidence type="ECO:0000313" key="15">
    <source>
        <dbReference type="Proteomes" id="UP000191554"/>
    </source>
</evidence>
<dbReference type="CDD" id="cd03425">
    <property type="entry name" value="NUDIX_MutT_NudA_like"/>
    <property type="match status" value="1"/>
</dbReference>